<proteinExistence type="predicted"/>
<name>A0A3P9IWW0_ORYLA</name>
<evidence type="ECO:0000313" key="3">
    <source>
        <dbReference type="Proteomes" id="UP000265200"/>
    </source>
</evidence>
<organism evidence="2 3">
    <name type="scientific">Oryzias latipes</name>
    <name type="common">Japanese rice fish</name>
    <name type="synonym">Japanese killifish</name>
    <dbReference type="NCBI Taxonomy" id="8090"/>
    <lineage>
        <taxon>Eukaryota</taxon>
        <taxon>Metazoa</taxon>
        <taxon>Chordata</taxon>
        <taxon>Craniata</taxon>
        <taxon>Vertebrata</taxon>
        <taxon>Euteleostomi</taxon>
        <taxon>Actinopterygii</taxon>
        <taxon>Neopterygii</taxon>
        <taxon>Teleostei</taxon>
        <taxon>Neoteleostei</taxon>
        <taxon>Acanthomorphata</taxon>
        <taxon>Ovalentaria</taxon>
        <taxon>Atherinomorphae</taxon>
        <taxon>Beloniformes</taxon>
        <taxon>Adrianichthyidae</taxon>
        <taxon>Oryziinae</taxon>
        <taxon>Oryzias</taxon>
    </lineage>
</organism>
<accession>A0A3P9IWW0</accession>
<dbReference type="Proteomes" id="UP000265200">
    <property type="component" value="Chromosome 22"/>
</dbReference>
<sequence>MSSCSFMCYVYKLADAEEGCFFAEKKEGNICLRQQPCRSQPKHHSFAQLGRGGGAELPHASRPTHNSGVNF</sequence>
<reference evidence="2 3" key="2">
    <citation type="submission" date="2017-04" db="EMBL/GenBank/DDBJ databases">
        <title>CpG methylation of centromeres and impact of large insertions on vertebrate speciation.</title>
        <authorList>
            <person name="Ichikawa K."/>
            <person name="Yoshimura J."/>
            <person name="Morishita S."/>
        </authorList>
    </citation>
    <scope>NUCLEOTIDE SEQUENCE</scope>
    <source>
        <strain evidence="2 3">HSOK</strain>
    </source>
</reference>
<evidence type="ECO:0000256" key="1">
    <source>
        <dbReference type="SAM" id="MobiDB-lite"/>
    </source>
</evidence>
<evidence type="ECO:0000313" key="2">
    <source>
        <dbReference type="Ensembl" id="ENSORLP00015024457.1"/>
    </source>
</evidence>
<dbReference type="AlphaFoldDB" id="A0A3P9IWW0"/>
<protein>
    <submittedName>
        <fullName evidence="2">Uncharacterized protein</fullName>
    </submittedName>
</protein>
<reference key="1">
    <citation type="journal article" date="2007" name="Nature">
        <title>The medaka draft genome and insights into vertebrate genome evolution.</title>
        <authorList>
            <person name="Kasahara M."/>
            <person name="Naruse K."/>
            <person name="Sasaki S."/>
            <person name="Nakatani Y."/>
            <person name="Qu W."/>
            <person name="Ahsan B."/>
            <person name="Yamada T."/>
            <person name="Nagayasu Y."/>
            <person name="Doi K."/>
            <person name="Kasai Y."/>
            <person name="Jindo T."/>
            <person name="Kobayashi D."/>
            <person name="Shimada A."/>
            <person name="Toyoda A."/>
            <person name="Kuroki Y."/>
            <person name="Fujiyama A."/>
            <person name="Sasaki T."/>
            <person name="Shimizu A."/>
            <person name="Asakawa S."/>
            <person name="Shimizu N."/>
            <person name="Hashimoto S."/>
            <person name="Yang J."/>
            <person name="Lee Y."/>
            <person name="Matsushima K."/>
            <person name="Sugano S."/>
            <person name="Sakaizumi M."/>
            <person name="Narita T."/>
            <person name="Ohishi K."/>
            <person name="Haga S."/>
            <person name="Ohta F."/>
            <person name="Nomoto H."/>
            <person name="Nogata K."/>
            <person name="Morishita T."/>
            <person name="Endo T."/>
            <person name="Shin-I T."/>
            <person name="Takeda H."/>
            <person name="Morishita S."/>
            <person name="Kohara Y."/>
        </authorList>
    </citation>
    <scope>NUCLEOTIDE SEQUENCE [LARGE SCALE GENOMIC DNA]</scope>
    <source>
        <strain>Hd-rR</strain>
    </source>
</reference>
<reference evidence="2" key="3">
    <citation type="submission" date="2025-08" db="UniProtKB">
        <authorList>
            <consortium name="Ensembl"/>
        </authorList>
    </citation>
    <scope>IDENTIFICATION</scope>
    <source>
        <strain evidence="2">HSOK</strain>
    </source>
</reference>
<feature type="region of interest" description="Disordered" evidence="1">
    <location>
        <begin position="42"/>
        <end position="71"/>
    </location>
</feature>
<reference evidence="2" key="4">
    <citation type="submission" date="2025-09" db="UniProtKB">
        <authorList>
            <consortium name="Ensembl"/>
        </authorList>
    </citation>
    <scope>IDENTIFICATION</scope>
    <source>
        <strain evidence="2">HSOK</strain>
    </source>
</reference>
<dbReference type="Ensembl" id="ENSORLT00015007890.1">
    <property type="protein sequence ID" value="ENSORLP00015024457.1"/>
    <property type="gene ID" value="ENSORLG00015005022.1"/>
</dbReference>